<dbReference type="EMBL" id="JABAGV010000142">
    <property type="protein sequence ID" value="MBC2477921.1"/>
    <property type="molecule type" value="Genomic_DNA"/>
</dbReference>
<proteinExistence type="predicted"/>
<keyword evidence="1" id="KW-0812">Transmembrane</keyword>
<dbReference type="PANTHER" id="PTHR43229">
    <property type="entry name" value="NODULATION PROTEIN J"/>
    <property type="match status" value="1"/>
</dbReference>
<feature type="transmembrane region" description="Helical" evidence="1">
    <location>
        <begin position="30"/>
        <end position="48"/>
    </location>
</feature>
<feature type="transmembrane region" description="Helical" evidence="1">
    <location>
        <begin position="183"/>
        <end position="206"/>
    </location>
</feature>
<evidence type="ECO:0000313" key="2">
    <source>
        <dbReference type="EMBL" id="MBC2477921.1"/>
    </source>
</evidence>
<gene>
    <name evidence="2" type="ORF">HGI39_25215</name>
</gene>
<dbReference type="AlphaFoldDB" id="A0AAW3WGR0"/>
<evidence type="ECO:0000256" key="1">
    <source>
        <dbReference type="SAM" id="Phobius"/>
    </source>
</evidence>
<dbReference type="PANTHER" id="PTHR43229:SF6">
    <property type="entry name" value="ABC-TYPE MULTIDRUG TRANSPORT SYSTEM, PERMEASE COMPONENT"/>
    <property type="match status" value="1"/>
</dbReference>
<protein>
    <submittedName>
        <fullName evidence="2">ABC transporter permease</fullName>
    </submittedName>
</protein>
<feature type="transmembrane region" description="Helical" evidence="1">
    <location>
        <begin position="109"/>
        <end position="134"/>
    </location>
</feature>
<keyword evidence="1" id="KW-0472">Membrane</keyword>
<keyword evidence="1" id="KW-1133">Transmembrane helix</keyword>
<sequence length="265" mass="29771">MIKIYYLFKVSMEKAIKELSRYKFNTLSDILSFYVLFIAMFTGIKVFGESMKVSSVSFGNTIEGFIAGYFMWNIMVLAYSDTANNIVSDANRGTLEQLNMSDLGLSSILVVRSLCNILISVLISFILLFLIMITTQRWLNINFVSMLIPIFIGIFSILGISLIFGGLALIFKSIKSLLNIIQYFLIGLVLPAPENLNHLISIIVPFRPSIDAVYKIMINGDSVADFSIIDFGIMITNSIIYFTIGLFIFNQCSKVAKKRALLGQY</sequence>
<reference evidence="2" key="1">
    <citation type="submission" date="2020-04" db="EMBL/GenBank/DDBJ databases">
        <authorList>
            <person name="Brown S."/>
        </authorList>
    </citation>
    <scope>NUCLEOTIDE SEQUENCE</scope>
    <source>
        <strain evidence="2">DJ015</strain>
    </source>
</reference>
<name>A0AAW3WGR0_CLOBE</name>
<accession>A0AAW3WGR0</accession>
<dbReference type="Proteomes" id="UP001194098">
    <property type="component" value="Unassembled WGS sequence"/>
</dbReference>
<evidence type="ECO:0000313" key="3">
    <source>
        <dbReference type="Proteomes" id="UP001194098"/>
    </source>
</evidence>
<feature type="transmembrane region" description="Helical" evidence="1">
    <location>
        <begin position="226"/>
        <end position="249"/>
    </location>
</feature>
<comment type="caution">
    <text evidence="2">The sequence shown here is derived from an EMBL/GenBank/DDBJ whole genome shotgun (WGS) entry which is preliminary data.</text>
</comment>
<dbReference type="InterPro" id="IPR051784">
    <property type="entry name" value="Nod_factor_ABC_transporter"/>
</dbReference>
<feature type="transmembrane region" description="Helical" evidence="1">
    <location>
        <begin position="146"/>
        <end position="171"/>
    </location>
</feature>
<reference evidence="2" key="2">
    <citation type="journal article" date="2022" name="Nat. Biotechnol.">
        <title>Carbon-negative production of acetone and isopropanol by gas fermentation at industrial pilot scale.</title>
        <authorList>
            <person name="Liew F.E."/>
            <person name="Nogle R."/>
            <person name="Abdalla T."/>
            <person name="Rasor B.J."/>
            <person name="Canter C."/>
            <person name="Jensen R.O."/>
            <person name="Wang L."/>
            <person name="Strutz J."/>
            <person name="Chirania P."/>
            <person name="De Tissera S."/>
            <person name="Mueller A.P."/>
            <person name="Ruan Z."/>
            <person name="Gao A."/>
            <person name="Tran L."/>
            <person name="Engle N.L."/>
            <person name="Bromley J.C."/>
            <person name="Daniell J."/>
            <person name="Conrado R."/>
            <person name="Tschaplinski T.J."/>
            <person name="Giannone R.J."/>
            <person name="Hettich R.L."/>
            <person name="Karim A.S."/>
            <person name="Simpson S.D."/>
            <person name="Brown S.D."/>
            <person name="Leang C."/>
            <person name="Jewett M.C."/>
            <person name="Kopke M."/>
        </authorList>
    </citation>
    <scope>NUCLEOTIDE SEQUENCE</scope>
    <source>
        <strain evidence="2">DJ015</strain>
    </source>
</reference>
<organism evidence="2 3">
    <name type="scientific">Clostridium beijerinckii</name>
    <name type="common">Clostridium MP</name>
    <dbReference type="NCBI Taxonomy" id="1520"/>
    <lineage>
        <taxon>Bacteria</taxon>
        <taxon>Bacillati</taxon>
        <taxon>Bacillota</taxon>
        <taxon>Clostridia</taxon>
        <taxon>Eubacteriales</taxon>
        <taxon>Clostridiaceae</taxon>
        <taxon>Clostridium</taxon>
    </lineage>
</organism>
<dbReference type="RefSeq" id="WP_171781082.1">
    <property type="nucleotide sequence ID" value="NZ_JABAGV010000142.1"/>
</dbReference>